<evidence type="ECO:0000313" key="13">
    <source>
        <dbReference type="Proteomes" id="UP000460549"/>
    </source>
</evidence>
<dbReference type="InterPro" id="IPR027417">
    <property type="entry name" value="P-loop_NTPase"/>
</dbReference>
<dbReference type="InterPro" id="IPR017871">
    <property type="entry name" value="ABC_transporter-like_CS"/>
</dbReference>
<keyword evidence="7 12" id="KW-0067">ATP-binding</keyword>
<dbReference type="InterPro" id="IPR015856">
    <property type="entry name" value="ABC_transpr_CbiO/EcfA_su"/>
</dbReference>
<evidence type="ECO:0000313" key="12">
    <source>
        <dbReference type="EMBL" id="MSU05715.1"/>
    </source>
</evidence>
<dbReference type="AlphaFoldDB" id="A0A7X2PB77"/>
<keyword evidence="6" id="KW-0547">Nucleotide-binding</keyword>
<evidence type="ECO:0000256" key="5">
    <source>
        <dbReference type="ARBA" id="ARBA00022737"/>
    </source>
</evidence>
<dbReference type="GO" id="GO:0005524">
    <property type="term" value="F:ATP binding"/>
    <property type="evidence" value="ECO:0007669"/>
    <property type="project" value="UniProtKB-KW"/>
</dbReference>
<dbReference type="PANTHER" id="PTHR43553">
    <property type="entry name" value="HEAVY METAL TRANSPORTER"/>
    <property type="match status" value="1"/>
</dbReference>
<evidence type="ECO:0000256" key="6">
    <source>
        <dbReference type="ARBA" id="ARBA00022741"/>
    </source>
</evidence>
<keyword evidence="5" id="KW-0677">Repeat</keyword>
<evidence type="ECO:0000256" key="7">
    <source>
        <dbReference type="ARBA" id="ARBA00022840"/>
    </source>
</evidence>
<keyword evidence="3" id="KW-0813">Transport</keyword>
<dbReference type="Gene3D" id="3.40.50.300">
    <property type="entry name" value="P-loop containing nucleotide triphosphate hydrolases"/>
    <property type="match status" value="2"/>
</dbReference>
<accession>A0A7X2PB77</accession>
<sequence length="568" mass="63436">MSENVIEFKDFTFKYDAQAEPTLFNINLKIKKGEKVLICGPSGCGKSTLSHCLNGLIPASYPGDASGELLIADKSYKEHTIFSLSKITGTVLQDSDGQFIGLTVGEDIAFALENENTPLSVMKQKVLEAAKKVGVESFLAHAPHELSGGQKQRVSLAGVMVDNVSLFLFDEPLANLDPAAGKNTIELIEQIHKTTDSAIVIIEHRLEDVLYKSVDRVILMSEGRIIADMTPDELLSSNLLIENGIREPLYSTALKYAGVNINPDMKPGRIDTLILSDEDKDKIRAWYKNVEVEKKELNSYVVLTAQDISFSYDGKKEALSNVSLKIRKGEMVSIVGRNGAGKSTFSKLVCGFEKPSRGRFLLEDKDLAEFSIKERADHIGYVMQNPNQMITKPMIRDEVSLGLALEGKLSEDEIKKKVDETLKICGLYEMRSWPVSALSYGQKKRVTIASILSMDPEIIILDEPTAGQDLRHYTEIMEFLKKLNSLGVTIILITHDMHLMIEYTNRAIVFTNGHLIKDTSCEEILTDEESCKAASLKKTSLSELAIMCELPETEFVRRFIQEDKRRRR</sequence>
<keyword evidence="8" id="KW-1278">Translocase</keyword>
<dbReference type="Pfam" id="PF12558">
    <property type="entry name" value="DUF3744"/>
    <property type="match status" value="1"/>
</dbReference>
<name>A0A7X2PB77_9SPIO</name>
<dbReference type="FunFam" id="3.40.50.300:FF:001422">
    <property type="entry name" value="Cobalt ABC transporter ATP-binding protein"/>
    <property type="match status" value="1"/>
</dbReference>
<dbReference type="CDD" id="cd03225">
    <property type="entry name" value="ABC_cobalt_CbiO_domain1"/>
    <property type="match status" value="2"/>
</dbReference>
<dbReference type="InterPro" id="IPR003593">
    <property type="entry name" value="AAA+_ATPase"/>
</dbReference>
<dbReference type="GO" id="GO:0016887">
    <property type="term" value="F:ATP hydrolysis activity"/>
    <property type="evidence" value="ECO:0007669"/>
    <property type="project" value="InterPro"/>
</dbReference>
<gene>
    <name evidence="12" type="ORF">FYJ80_02835</name>
</gene>
<dbReference type="PROSITE" id="PS50893">
    <property type="entry name" value="ABC_TRANSPORTER_2"/>
    <property type="match status" value="2"/>
</dbReference>
<evidence type="ECO:0000256" key="8">
    <source>
        <dbReference type="ARBA" id="ARBA00022967"/>
    </source>
</evidence>
<evidence type="ECO:0000256" key="3">
    <source>
        <dbReference type="ARBA" id="ARBA00022448"/>
    </source>
</evidence>
<keyword evidence="4" id="KW-1003">Cell membrane</keyword>
<keyword evidence="9" id="KW-0472">Membrane</keyword>
<dbReference type="InterPro" id="IPR022216">
    <property type="entry name" value="ABC_Co_transporter"/>
</dbReference>
<dbReference type="SUPFAM" id="SSF52540">
    <property type="entry name" value="P-loop containing nucleoside triphosphate hydrolases"/>
    <property type="match status" value="2"/>
</dbReference>
<comment type="similarity">
    <text evidence="2">Belongs to the ABC transporter superfamily.</text>
</comment>
<dbReference type="InterPro" id="IPR050095">
    <property type="entry name" value="ECF_ABC_transporter_ATP-bd"/>
</dbReference>
<protein>
    <submittedName>
        <fullName evidence="12">ABC transporter ATP-binding protein</fullName>
    </submittedName>
</protein>
<evidence type="ECO:0000259" key="11">
    <source>
        <dbReference type="PROSITE" id="PS50893"/>
    </source>
</evidence>
<reference evidence="12 13" key="1">
    <citation type="submission" date="2019-08" db="EMBL/GenBank/DDBJ databases">
        <title>In-depth cultivation of the pig gut microbiome towards novel bacterial diversity and tailored functional studies.</title>
        <authorList>
            <person name="Wylensek D."/>
            <person name="Hitch T.C.A."/>
            <person name="Clavel T."/>
        </authorList>
    </citation>
    <scope>NUCLEOTIDE SEQUENCE [LARGE SCALE GENOMIC DNA]</scope>
    <source>
        <strain evidence="12 13">NM-380-WT-3C1</strain>
    </source>
</reference>
<evidence type="ECO:0000256" key="1">
    <source>
        <dbReference type="ARBA" id="ARBA00004202"/>
    </source>
</evidence>
<dbReference type="InterPro" id="IPR003439">
    <property type="entry name" value="ABC_transporter-like_ATP-bd"/>
</dbReference>
<evidence type="ECO:0000256" key="2">
    <source>
        <dbReference type="ARBA" id="ARBA00005417"/>
    </source>
</evidence>
<feature type="domain" description="ABC transporter" evidence="11">
    <location>
        <begin position="6"/>
        <end position="247"/>
    </location>
</feature>
<dbReference type="GO" id="GO:0043190">
    <property type="term" value="C:ATP-binding cassette (ABC) transporter complex"/>
    <property type="evidence" value="ECO:0007669"/>
    <property type="project" value="TreeGrafter"/>
</dbReference>
<dbReference type="PROSITE" id="PS00211">
    <property type="entry name" value="ABC_TRANSPORTER_1"/>
    <property type="match status" value="2"/>
</dbReference>
<keyword evidence="13" id="KW-1185">Reference proteome</keyword>
<comment type="function">
    <text evidence="10">Probably part of an ABC transporter complex. Responsible for energy coupling to the transport system.</text>
</comment>
<organism evidence="12 13">
    <name type="scientific">Bullifex porci</name>
    <dbReference type="NCBI Taxonomy" id="2606638"/>
    <lineage>
        <taxon>Bacteria</taxon>
        <taxon>Pseudomonadati</taxon>
        <taxon>Spirochaetota</taxon>
        <taxon>Spirochaetia</taxon>
        <taxon>Spirochaetales</taxon>
        <taxon>Spirochaetaceae</taxon>
        <taxon>Bullifex</taxon>
    </lineage>
</organism>
<dbReference type="Pfam" id="PF00005">
    <property type="entry name" value="ABC_tran"/>
    <property type="match status" value="2"/>
</dbReference>
<dbReference type="Proteomes" id="UP000460549">
    <property type="component" value="Unassembled WGS sequence"/>
</dbReference>
<evidence type="ECO:0000256" key="9">
    <source>
        <dbReference type="ARBA" id="ARBA00023136"/>
    </source>
</evidence>
<comment type="caution">
    <text evidence="12">The sequence shown here is derived from an EMBL/GenBank/DDBJ whole genome shotgun (WGS) entry which is preliminary data.</text>
</comment>
<dbReference type="SMART" id="SM00382">
    <property type="entry name" value="AAA"/>
    <property type="match status" value="2"/>
</dbReference>
<dbReference type="GO" id="GO:0042626">
    <property type="term" value="F:ATPase-coupled transmembrane transporter activity"/>
    <property type="evidence" value="ECO:0007669"/>
    <property type="project" value="TreeGrafter"/>
</dbReference>
<evidence type="ECO:0000256" key="4">
    <source>
        <dbReference type="ARBA" id="ARBA00022475"/>
    </source>
</evidence>
<dbReference type="PANTHER" id="PTHR43553:SF26">
    <property type="entry name" value="ABC TRANSPORTER ATP-BINDING PROTEIN BC_2655-RELATED"/>
    <property type="match status" value="1"/>
</dbReference>
<dbReference type="EMBL" id="VUNN01000003">
    <property type="protein sequence ID" value="MSU05715.1"/>
    <property type="molecule type" value="Genomic_DNA"/>
</dbReference>
<dbReference type="RefSeq" id="WP_154424613.1">
    <property type="nucleotide sequence ID" value="NZ_VUNN01000003.1"/>
</dbReference>
<feature type="domain" description="ABC transporter" evidence="11">
    <location>
        <begin position="303"/>
        <end position="537"/>
    </location>
</feature>
<dbReference type="NCBIfam" id="NF010167">
    <property type="entry name" value="PRK13648.1"/>
    <property type="match status" value="2"/>
</dbReference>
<proteinExistence type="inferred from homology"/>
<dbReference type="FunFam" id="3.40.50.300:FF:000224">
    <property type="entry name" value="Energy-coupling factor transporter ATP-binding protein EcfA"/>
    <property type="match status" value="1"/>
</dbReference>
<comment type="subcellular location">
    <subcellularLocation>
        <location evidence="1">Cell membrane</location>
        <topology evidence="1">Peripheral membrane protein</topology>
    </subcellularLocation>
</comment>
<evidence type="ECO:0000256" key="10">
    <source>
        <dbReference type="ARBA" id="ARBA00025157"/>
    </source>
</evidence>